<evidence type="ECO:0000256" key="1">
    <source>
        <dbReference type="ARBA" id="ARBA00022598"/>
    </source>
</evidence>
<dbReference type="InterPro" id="IPR045851">
    <property type="entry name" value="AMP-bd_C_sf"/>
</dbReference>
<gene>
    <name evidence="4" type="ORF">BLTE_16310</name>
</gene>
<dbReference type="Gene3D" id="2.30.38.10">
    <property type="entry name" value="Luciferase, Domain 3"/>
    <property type="match status" value="1"/>
</dbReference>
<dbReference type="GO" id="GO:0016878">
    <property type="term" value="F:acid-thiol ligase activity"/>
    <property type="evidence" value="ECO:0007669"/>
    <property type="project" value="TreeGrafter"/>
</dbReference>
<dbReference type="GO" id="GO:0044550">
    <property type="term" value="P:secondary metabolite biosynthetic process"/>
    <property type="evidence" value="ECO:0007669"/>
    <property type="project" value="TreeGrafter"/>
</dbReference>
<organism evidence="4 5">
    <name type="scientific">Blastochloris tepida</name>
    <dbReference type="NCBI Taxonomy" id="2233851"/>
    <lineage>
        <taxon>Bacteria</taxon>
        <taxon>Pseudomonadati</taxon>
        <taxon>Pseudomonadota</taxon>
        <taxon>Alphaproteobacteria</taxon>
        <taxon>Hyphomicrobiales</taxon>
        <taxon>Blastochloridaceae</taxon>
        <taxon>Blastochloris</taxon>
    </lineage>
</organism>
<dbReference type="PANTHER" id="PTHR43352">
    <property type="entry name" value="ACETYL-COA SYNTHETASE"/>
    <property type="match status" value="1"/>
</dbReference>
<sequence>MVLIEIEGGRARGAASEGGLTFPDGFNVATVFIDRHLAEGRAGKVAVRTAAGDTTYGELASGVNRCANLLVGLGLGRGERILLVVKDSIEFFHLFWGAIKAGIVPVPLNTLLRAKDYAFMIANAECAALVYSPEFAAEVEAGLAQSPHRPAVVLRAAGEGDTVAARLAAQSESFDAVPASAEADCFWLYSSGSTGDPKGAVHRHRDMVVASEFYGVRTLGAREDDVFFSAAKLFFAYGLGNGMTFPLWVGGTAVLLDARPTPESTFATIERFRPTLFFGVPTLYAAQLHALETATPDLGSLRLCVSAGEALPADILRRWRERTGLMILDGIGSTEALHIFISNRVDDCKPGSSGRLVEGYEAVILDEADRPLPAGEPGRLIIKGLSTARCYWRSPEKTETTMLGEWLNTGDTYYRDEDGFFFYCGRSDDMLKVGGIWCSPFEIEAALIEHPAVLEAAVVGRSDGEGLVKPEAWIVLAGGRLASAELETDLVVHCKARLAPYKFPRRFHFVDELPKTATGKIQRFRLRIEE</sequence>
<dbReference type="Pfam" id="PF13193">
    <property type="entry name" value="AMP-binding_C"/>
    <property type="match status" value="1"/>
</dbReference>
<dbReference type="Gene3D" id="3.40.50.980">
    <property type="match status" value="1"/>
</dbReference>
<dbReference type="PANTHER" id="PTHR43352:SF1">
    <property type="entry name" value="ANTHRANILATE--COA LIGASE"/>
    <property type="match status" value="1"/>
</dbReference>
<dbReference type="InterPro" id="IPR000873">
    <property type="entry name" value="AMP-dep_synth/lig_dom"/>
</dbReference>
<proteinExistence type="predicted"/>
<reference evidence="4 5" key="1">
    <citation type="submission" date="2018-08" db="EMBL/GenBank/DDBJ databases">
        <title>Complete genome sequencing of Blastochloris tepida GI.</title>
        <authorList>
            <person name="Tsukatani Y."/>
            <person name="Mori H."/>
        </authorList>
    </citation>
    <scope>NUCLEOTIDE SEQUENCE [LARGE SCALE GENOMIC DNA]</scope>
    <source>
        <strain evidence="4 5">GI</strain>
    </source>
</reference>
<dbReference type="RefSeq" id="WP_126399180.1">
    <property type="nucleotide sequence ID" value="NZ_AP018907.1"/>
</dbReference>
<dbReference type="Proteomes" id="UP000266934">
    <property type="component" value="Chromosome"/>
</dbReference>
<protein>
    <submittedName>
        <fullName evidence="4">Acetyl-CoA synthetase</fullName>
    </submittedName>
</protein>
<evidence type="ECO:0000259" key="3">
    <source>
        <dbReference type="Pfam" id="PF13193"/>
    </source>
</evidence>
<evidence type="ECO:0000313" key="4">
    <source>
        <dbReference type="EMBL" id="BBF92946.1"/>
    </source>
</evidence>
<dbReference type="OrthoDB" id="7488310at2"/>
<dbReference type="AlphaFoldDB" id="A0A348G063"/>
<dbReference type="NCBIfam" id="TIGR02262">
    <property type="entry name" value="benz_CoA_lig"/>
    <property type="match status" value="1"/>
</dbReference>
<keyword evidence="5" id="KW-1185">Reference proteome</keyword>
<evidence type="ECO:0000259" key="2">
    <source>
        <dbReference type="Pfam" id="PF00501"/>
    </source>
</evidence>
<accession>A0A348G063</accession>
<dbReference type="Gene3D" id="3.40.50.12820">
    <property type="match status" value="1"/>
</dbReference>
<dbReference type="KEGG" id="blag:BLTE_16310"/>
<keyword evidence="1" id="KW-0436">Ligase</keyword>
<dbReference type="GO" id="GO:0005524">
    <property type="term" value="F:ATP binding"/>
    <property type="evidence" value="ECO:0007669"/>
    <property type="project" value="InterPro"/>
</dbReference>
<dbReference type="InterPro" id="IPR011957">
    <property type="entry name" value="Benz_CoA_lig"/>
</dbReference>
<feature type="domain" description="AMP-dependent synthetase/ligase" evidence="2">
    <location>
        <begin position="38"/>
        <end position="392"/>
    </location>
</feature>
<evidence type="ECO:0000313" key="5">
    <source>
        <dbReference type="Proteomes" id="UP000266934"/>
    </source>
</evidence>
<dbReference type="Gene3D" id="3.30.300.30">
    <property type="match status" value="1"/>
</dbReference>
<feature type="domain" description="AMP-binding enzyme C-terminal" evidence="3">
    <location>
        <begin position="442"/>
        <end position="520"/>
    </location>
</feature>
<dbReference type="EMBL" id="AP018907">
    <property type="protein sequence ID" value="BBF92946.1"/>
    <property type="molecule type" value="Genomic_DNA"/>
</dbReference>
<dbReference type="Pfam" id="PF00501">
    <property type="entry name" value="AMP-binding"/>
    <property type="match status" value="1"/>
</dbReference>
<dbReference type="SUPFAM" id="SSF56801">
    <property type="entry name" value="Acetyl-CoA synthetase-like"/>
    <property type="match status" value="1"/>
</dbReference>
<dbReference type="InterPro" id="IPR025110">
    <property type="entry name" value="AMP-bd_C"/>
</dbReference>
<dbReference type="GO" id="GO:0016405">
    <property type="term" value="F:CoA-ligase activity"/>
    <property type="evidence" value="ECO:0007669"/>
    <property type="project" value="InterPro"/>
</dbReference>
<name>A0A348G063_9HYPH</name>